<dbReference type="CDD" id="cd19534">
    <property type="entry name" value="E_NRPS"/>
    <property type="match status" value="1"/>
</dbReference>
<feature type="domain" description="Carrier" evidence="9">
    <location>
        <begin position="2501"/>
        <end position="2575"/>
    </location>
</feature>
<dbReference type="SUPFAM" id="SSF52777">
    <property type="entry name" value="CoA-dependent acyltransferases"/>
    <property type="match status" value="7"/>
</dbReference>
<dbReference type="InterPro" id="IPR001242">
    <property type="entry name" value="Condensation_dom"/>
</dbReference>
<dbReference type="Gene3D" id="3.30.559.10">
    <property type="entry name" value="Chloramphenicol acetyltransferase-like domain"/>
    <property type="match status" value="4"/>
</dbReference>
<evidence type="ECO:0000256" key="4">
    <source>
        <dbReference type="ARBA" id="ARBA00022553"/>
    </source>
</evidence>
<dbReference type="EMBL" id="FNBG01000048">
    <property type="protein sequence ID" value="SDG48895.1"/>
    <property type="molecule type" value="Genomic_DNA"/>
</dbReference>
<dbReference type="InterPro" id="IPR010071">
    <property type="entry name" value="AA_adenyl_dom"/>
</dbReference>
<gene>
    <name evidence="10" type="ORF">SAMN04488542_1485</name>
</gene>
<dbReference type="SUPFAM" id="SSF47336">
    <property type="entry name" value="ACP-like"/>
    <property type="match status" value="2"/>
</dbReference>
<dbReference type="FunFam" id="3.30.300.30:FF:000010">
    <property type="entry name" value="Enterobactin synthetase component F"/>
    <property type="match status" value="2"/>
</dbReference>
<dbReference type="PROSITE" id="PS00455">
    <property type="entry name" value="AMP_BINDING"/>
    <property type="match status" value="2"/>
</dbReference>
<dbReference type="FunFam" id="2.30.38.10:FF:000001">
    <property type="entry name" value="Non-ribosomal peptide synthetase PvdI"/>
    <property type="match status" value="2"/>
</dbReference>
<sequence length="3117" mass="355044">MSRGLTSNKRIGNNSLQLSPLTQPQQRIWYMDIMNPGTSISTISGTIRIRGRFEVNALVYSINEVIRQNEAFRIRITSINDTLQQYVEPHSPKEFPWFDHSNEENSEQSAMEWVTRHIKQPIAMMDSDLFEFVIIKISEQEHWFNIKVHHIVTDGVSMNIAVNQIMKIYLEYLKGVDHSEDSRPSYLDYLRTEQDYEASERYEKDKAYWFDKFRALPEVLGLKLYNPVAMSTEAARASVKIPDHMYQSVKEFCATYNVSLFTFFLGAFYIYMHKVTHLHDIAIGTAYANRTTKKEKETFGMYVSTVATRALVDPATELLAFMKTLSKEQASILRHQRYPYNKLIQELKDIYNYQDIQRLFGITVQYQTISLLDIEEINYQAEAPFAGHTGNDFDVHIVEMLDDQKFLLHIDYRTQLFDEGEISHIFKQYLNVVEQITQQPENQIRQLTLIGKDEAETVLHLFNRAHVPFSREKTIHQWFEEQVERTPDRWAVVYEEERLTYQELNDQANRLARTLRVEGVGPDQLVGLMADRSLDMIVGILGILKAGGAYIPIDPEYPEERIRFMLEDSGAKLLLIKEHLLNQTAYGGSILSLDDATIYHEDGSNLEHIAKANNLAYVIYTSGTTGKPKGVMVEHQGIGNLRTYFEQEMAINVHDRIVQFASLSFDASIWETYMALFFGATLYIPSSSVIMNYSLFTRFMTDNKITVALLPPTYLVYLEPMQLPSLKKLITAGSAPSAKLVQAWQNHVQYFNAYGPTEDSICSTVWSQKEDCASANSVSIGRPICNHYVYIVDESNGLLPIGVTGELCLGGVGLARGYLNHPDLTTEKFVQNPFVPGERMYKTGDLAKWLPDGNIEYLGRIDHQIKIRGYRIELGEIEAQMMKGNSMQETIVIAFDDEQGQKQLAAYFVAGKNVPSGEIRAHLAQVLPAYMIPSYFVQLEQMPLTPNGKIDRKALPSPHVNTQSGNEYVAPRTEIEQLLANILQKVLGVESVGIYDNFFELGGDSIKSIQAVSRLFQEGYKLETRDFFQYPTISELSHKVQSIRWTADQGEIVGAVRLTPIQRWLFEQQPSESHHFNQALMLTSNQGFDEAILRTVAQKIAEHHDALRLVFRQAASGFFEGWDRGVNDGALFSLDVIDLRDAVDSVSQMEAKANELQSSINLSEGPLMKLGLFHCTDGDHLLIVIHHLAVDGVSWRILIEDLANSYAYASKGEEPRLPLKSDSYQLWSEQLVSYASSTDIEAEIAYWNNKLQSGFPAIPKDGEQEDNFVNDSAIVTVQWTEQETDQLLKLTHRAYRADVNDLLLTALASAVLDWSGGERIAINLEGHGREQIIPELDISRTVGWFTSQFPVVLEMTANQSIAKRIKNVKEELRQIPRKGIGYGILRYLAGASELSFGLQPEIGFNYLGQIDQELASSDLQLSPYSAGSFVSGQARRHVVLDLNGMISNNVLTFTISYSVKQYHHASMARLAECFKERLCEIIAHCVLQESTELTPSDVTLKGITIEELDNFMEANHPIGEVEDIYPLSPMQKGMFFYSLMNPQSGAYFQQASFDLIGSFRNDIFEQSLNAFIQRHPILRTNFNNGWKDQPLQVVFRSKKVEVLIEDLRGYEYEQRQALKIAAADLDKRQCFDLTKDTLMRVRVLRTGDEAYHVLWNFHHIIMDGWCISLMVKEVFDTYFSILEQRHPELLELAPYSRYIEWLESQNRSEGAEYWSGYLEGYDSQTVLPKTDLVKSAEGYQSVKRTFMFGKELTERMNLAARQQQVTINTLLQTVWGVILQKYSNRQDVIFGSVVSGRSADILGIETMIGLFINTIPVRIRCEAETVFADLLKWNHQQMLDSRAYETFPLYDIQALTEQGQDLIHHIMVFENYPVELSMEQSGSDGENRFTISNVSMNEQTNYDFNLSVIPGDDIRIDYDYNALAYDEASIERIHGHLIHLLEQITENASVPVSELSLVNAQEKRILLEEFSGKGAEGLEQLLEKPFYVYVEEQAQRTPGHIAVICADQKLTYSDLNEQANRLAVKLRSFGVGRESAVGILADRCVELIVACLAIWKAGGAYVPLDPDYPADRIHFMLEDSAVAVLLTQSHLLHLVQSEQQAEEQTSRAILCIDDASIYQGDSFDQPFVNEPQDLAYVIYTSGTTGRPKGVMIEHRSLVSTAVANRKDYQFTEFPVRLLQLASFSFDVFTLDMVRTFLNGGSMIICPKEDRIDPLRLYGYFRDYQITVVESTPALIVPFMEYIANRGLDISSLRLLITGSDSCSLLDYRKLQERFGSQVRIINGYGVTEASIESSFYEEQLTKLPVAGNVPIGKPISSARLYILDTNLNPVPIGVDGELCIGGPGVARGYLNRPELTSEKFIANPYKPGEKLYRTGDIARWKADGNVDFIGRIDHQVKIRGYRIELGEIESAMLRFSGVRQVVVTDLTDDRGQKYLCGYAVTEETFDLSALQSYLHNVLPAHMVPSRLMLLERIPLTPNGKVNRKALPLPEESLQNGAEQTMPATELEAKLVRIWQGVLGVSSLSVLDSFFDLGGHSLKALVLMSEMEQAGCSVTLTDIFHYKSIRALALYLQSAKEQEGLIETKEALVSWLYRGTEDEYELVSYQIKDIFNETKNINVLYSDDVEKNRVESLVQMMNGKVAKNLLPHYIAHLHQRIELDPNETIDEEVFCRYLGLNEIGPDEATNIRVRLLDDYLQTDQWIKTADVNQEYPFGAIQQMQIKFQTPPSVVFFKLDEYVDYTLLDKAYAQLVLRQGLLRSISVQGEPWGCWKEYAFPSSRPPKLYLIDVSGYNSCGSFMDMLQDFVHNTRYDGEGILYQMFLLKRNLREHYVIGLLHHALCDRVTTEVIERQMVSCYRSLLLNQVPPSDEVKPYLEYVKQIQNGPQGISEQELVSAFELEAFHRSKQDILSRFEHRTSGEAFLFNVSIPAKEHSLWHALSIYTKGLQAYLETDHFPLLFLYDGRRYEEESYYNTVGEFIDFVPLFIDAGWSQDKTMRSVRARLDLLKDKNLNFMHLLTEAACRYDWSRTKRFVQFGEQYEHLDLFMFNYLGNSAKGNLSENYDDTVVKQSNPLPIHSLFNCIATSYADGFIFSFRCSYKIDVEEVRMAFLKAASAEGGP</sequence>
<dbReference type="NCBIfam" id="TIGR01720">
    <property type="entry name" value="NRPS-para261"/>
    <property type="match status" value="1"/>
</dbReference>
<dbReference type="SUPFAM" id="SSF56801">
    <property type="entry name" value="Acetyl-CoA synthetase-like"/>
    <property type="match status" value="2"/>
</dbReference>
<keyword evidence="11" id="KW-1185">Reference proteome</keyword>
<dbReference type="InterPro" id="IPR045851">
    <property type="entry name" value="AMP-bd_C_sf"/>
</dbReference>
<evidence type="ECO:0000256" key="2">
    <source>
        <dbReference type="ARBA" id="ARBA00006432"/>
    </source>
</evidence>
<dbReference type="InterPro" id="IPR036736">
    <property type="entry name" value="ACP-like_sf"/>
</dbReference>
<dbReference type="Gene3D" id="3.30.300.30">
    <property type="match status" value="2"/>
</dbReference>
<keyword evidence="8" id="KW-0511">Multifunctional enzyme</keyword>
<dbReference type="PROSITE" id="PS50075">
    <property type="entry name" value="CARRIER"/>
    <property type="match status" value="2"/>
</dbReference>
<dbReference type="PANTHER" id="PTHR45527:SF1">
    <property type="entry name" value="FATTY ACID SYNTHASE"/>
    <property type="match status" value="1"/>
</dbReference>
<dbReference type="InterPro" id="IPR010060">
    <property type="entry name" value="NRPS_synth"/>
</dbReference>
<dbReference type="Pfam" id="PF13193">
    <property type="entry name" value="AMP-binding_C"/>
    <property type="match status" value="2"/>
</dbReference>
<dbReference type="Gene3D" id="3.30.559.30">
    <property type="entry name" value="Nonribosomal peptide synthetase, condensation domain"/>
    <property type="match status" value="3"/>
</dbReference>
<proteinExistence type="inferred from homology"/>
<dbReference type="Pfam" id="PF00668">
    <property type="entry name" value="Condensation"/>
    <property type="match status" value="4"/>
</dbReference>
<dbReference type="GO" id="GO:0017000">
    <property type="term" value="P:antibiotic biosynthetic process"/>
    <property type="evidence" value="ECO:0007669"/>
    <property type="project" value="UniProtKB-KW"/>
</dbReference>
<dbReference type="InterPro" id="IPR020845">
    <property type="entry name" value="AMP-binding_CS"/>
</dbReference>
<dbReference type="OrthoDB" id="9765680at2"/>
<evidence type="ECO:0000313" key="11">
    <source>
        <dbReference type="Proteomes" id="UP000198972"/>
    </source>
</evidence>
<dbReference type="STRING" id="670482.SAMN04488542_1485"/>
<dbReference type="InterPro" id="IPR025110">
    <property type="entry name" value="AMP-bd_C"/>
</dbReference>
<dbReference type="GO" id="GO:0016874">
    <property type="term" value="F:ligase activity"/>
    <property type="evidence" value="ECO:0007669"/>
    <property type="project" value="UniProtKB-KW"/>
</dbReference>
<evidence type="ECO:0000256" key="1">
    <source>
        <dbReference type="ARBA" id="ARBA00001957"/>
    </source>
</evidence>
<evidence type="ECO:0000256" key="6">
    <source>
        <dbReference type="ARBA" id="ARBA00022737"/>
    </source>
</evidence>
<keyword evidence="4" id="KW-0597">Phosphoprotein</keyword>
<dbReference type="GO" id="GO:0043041">
    <property type="term" value="P:amino acid activation for nonribosomal peptide biosynthetic process"/>
    <property type="evidence" value="ECO:0007669"/>
    <property type="project" value="TreeGrafter"/>
</dbReference>
<evidence type="ECO:0000313" key="10">
    <source>
        <dbReference type="EMBL" id="SDG48895.1"/>
    </source>
</evidence>
<dbReference type="Pfam" id="PF00501">
    <property type="entry name" value="AMP-binding"/>
    <property type="match status" value="2"/>
</dbReference>
<dbReference type="CDD" id="cd19543">
    <property type="entry name" value="DCL_NRPS"/>
    <property type="match status" value="1"/>
</dbReference>
<evidence type="ECO:0000256" key="3">
    <source>
        <dbReference type="ARBA" id="ARBA00022450"/>
    </source>
</evidence>
<keyword evidence="5" id="KW-0436">Ligase</keyword>
<evidence type="ECO:0000256" key="7">
    <source>
        <dbReference type="ARBA" id="ARBA00023194"/>
    </source>
</evidence>
<evidence type="ECO:0000256" key="5">
    <source>
        <dbReference type="ARBA" id="ARBA00022598"/>
    </source>
</evidence>
<name>A0A1G7UMR1_9BACL</name>
<dbReference type="InterPro" id="IPR020806">
    <property type="entry name" value="PKS_PP-bd"/>
</dbReference>
<protein>
    <submittedName>
        <fullName evidence="10">Non-ribosomal peptide synthase domain TIGR01720/amino acid adenylation domain-containing protein</fullName>
    </submittedName>
</protein>
<dbReference type="GO" id="GO:0031177">
    <property type="term" value="F:phosphopantetheine binding"/>
    <property type="evidence" value="ECO:0007669"/>
    <property type="project" value="InterPro"/>
</dbReference>
<accession>A0A1G7UMR1</accession>
<evidence type="ECO:0000256" key="8">
    <source>
        <dbReference type="ARBA" id="ARBA00023268"/>
    </source>
</evidence>
<dbReference type="PROSITE" id="PS00012">
    <property type="entry name" value="PHOSPHOPANTETHEINE"/>
    <property type="match status" value="1"/>
</dbReference>
<dbReference type="RefSeq" id="WP_091236277.1">
    <property type="nucleotide sequence ID" value="NZ_FNBG01000048.1"/>
</dbReference>
<dbReference type="SMART" id="SM00823">
    <property type="entry name" value="PKS_PP"/>
    <property type="match status" value="2"/>
</dbReference>
<dbReference type="FunFam" id="1.10.1200.10:FF:000005">
    <property type="entry name" value="Nonribosomal peptide synthetase 1"/>
    <property type="match status" value="2"/>
</dbReference>
<dbReference type="GO" id="GO:0044550">
    <property type="term" value="P:secondary metabolite biosynthetic process"/>
    <property type="evidence" value="ECO:0007669"/>
    <property type="project" value="UniProtKB-ARBA"/>
</dbReference>
<dbReference type="InterPro" id="IPR009081">
    <property type="entry name" value="PP-bd_ACP"/>
</dbReference>
<dbReference type="Pfam" id="PF00550">
    <property type="entry name" value="PP-binding"/>
    <property type="match status" value="2"/>
</dbReference>
<comment type="cofactor">
    <cofactor evidence="1">
        <name>pantetheine 4'-phosphate</name>
        <dbReference type="ChEBI" id="CHEBI:47942"/>
    </cofactor>
</comment>
<dbReference type="Gene3D" id="3.40.50.980">
    <property type="match status" value="4"/>
</dbReference>
<reference evidence="10 11" key="1">
    <citation type="submission" date="2016-10" db="EMBL/GenBank/DDBJ databases">
        <authorList>
            <person name="de Groot N.N."/>
        </authorList>
    </citation>
    <scope>NUCLEOTIDE SEQUENCE [LARGE SCALE GENOMIC DNA]</scope>
    <source>
        <strain evidence="10 11">DSM 28129</strain>
    </source>
</reference>
<organism evidence="10 11">
    <name type="scientific">Fontibacillus panacisegetis</name>
    <dbReference type="NCBI Taxonomy" id="670482"/>
    <lineage>
        <taxon>Bacteria</taxon>
        <taxon>Bacillati</taxon>
        <taxon>Bacillota</taxon>
        <taxon>Bacilli</taxon>
        <taxon>Bacillales</taxon>
        <taxon>Paenibacillaceae</taxon>
        <taxon>Fontibacillus</taxon>
    </lineage>
</organism>
<evidence type="ECO:0000259" key="9">
    <source>
        <dbReference type="PROSITE" id="PS50075"/>
    </source>
</evidence>
<comment type="similarity">
    <text evidence="2">Belongs to the ATP-dependent AMP-binding enzyme family.</text>
</comment>
<dbReference type="Gene3D" id="2.30.38.10">
    <property type="entry name" value="Luciferase, Domain 3"/>
    <property type="match status" value="2"/>
</dbReference>
<dbReference type="GO" id="GO:0005737">
    <property type="term" value="C:cytoplasm"/>
    <property type="evidence" value="ECO:0007669"/>
    <property type="project" value="TreeGrafter"/>
</dbReference>
<dbReference type="Gene3D" id="1.10.1200.10">
    <property type="entry name" value="ACP-like"/>
    <property type="match status" value="2"/>
</dbReference>
<keyword evidence="6" id="KW-0677">Repeat</keyword>
<dbReference type="InterPro" id="IPR023213">
    <property type="entry name" value="CAT-like_dom_sf"/>
</dbReference>
<dbReference type="FunFam" id="3.40.50.980:FF:000001">
    <property type="entry name" value="Non-ribosomal peptide synthetase"/>
    <property type="match status" value="2"/>
</dbReference>
<dbReference type="InterPro" id="IPR006162">
    <property type="entry name" value="Ppantetheine_attach_site"/>
</dbReference>
<dbReference type="NCBIfam" id="TIGR01733">
    <property type="entry name" value="AA-adenyl-dom"/>
    <property type="match status" value="2"/>
</dbReference>
<dbReference type="InterPro" id="IPR000873">
    <property type="entry name" value="AMP-dep_synth/lig_dom"/>
</dbReference>
<keyword evidence="3" id="KW-0596">Phosphopantetheine</keyword>
<keyword evidence="7" id="KW-0045">Antibiotic biosynthesis</keyword>
<dbReference type="GO" id="GO:0008610">
    <property type="term" value="P:lipid biosynthetic process"/>
    <property type="evidence" value="ECO:0007669"/>
    <property type="project" value="UniProtKB-ARBA"/>
</dbReference>
<dbReference type="Proteomes" id="UP000198972">
    <property type="component" value="Unassembled WGS sequence"/>
</dbReference>
<dbReference type="PANTHER" id="PTHR45527">
    <property type="entry name" value="NONRIBOSOMAL PEPTIDE SYNTHETASE"/>
    <property type="match status" value="1"/>
</dbReference>
<feature type="domain" description="Carrier" evidence="9">
    <location>
        <begin position="970"/>
        <end position="1044"/>
    </location>
</feature>
<dbReference type="NCBIfam" id="NF003417">
    <property type="entry name" value="PRK04813.1"/>
    <property type="match status" value="2"/>
</dbReference>
<dbReference type="FunFam" id="3.40.50.12780:FF:000012">
    <property type="entry name" value="Non-ribosomal peptide synthetase"/>
    <property type="match status" value="2"/>
</dbReference>